<gene>
    <name evidence="4" type="ORF">SAMN06296378_0931</name>
</gene>
<dbReference type="PROSITE" id="PS01227">
    <property type="entry name" value="UPF0012"/>
    <property type="match status" value="1"/>
</dbReference>
<dbReference type="Gene3D" id="3.60.110.10">
    <property type="entry name" value="Carbon-nitrogen hydrolase"/>
    <property type="match status" value="1"/>
</dbReference>
<reference evidence="4 5" key="1">
    <citation type="submission" date="2017-09" db="EMBL/GenBank/DDBJ databases">
        <authorList>
            <person name="Ehlers B."/>
            <person name="Leendertz F.H."/>
        </authorList>
    </citation>
    <scope>NUCLEOTIDE SEQUENCE [LARGE SCALE GENOMIC DNA]</scope>
    <source>
        <strain evidence="4 5">CGMCC 1.05381</strain>
    </source>
</reference>
<proteinExistence type="inferred from homology"/>
<dbReference type="InterPro" id="IPR001110">
    <property type="entry name" value="UPF0012_CS"/>
</dbReference>
<comment type="similarity">
    <text evidence="1">Belongs to the carbon-nitrogen hydrolase superfamily. NIT1/NIT2 family.</text>
</comment>
<dbReference type="EMBL" id="OCST01000002">
    <property type="protein sequence ID" value="SOE59379.1"/>
    <property type="molecule type" value="Genomic_DNA"/>
</dbReference>
<accession>A0A2C8Z699</accession>
<evidence type="ECO:0000313" key="4">
    <source>
        <dbReference type="EMBL" id="SOE59379.1"/>
    </source>
</evidence>
<organism evidence="4 5">
    <name type="scientific">Salinibacterium xinjiangense</name>
    <dbReference type="NCBI Taxonomy" id="386302"/>
    <lineage>
        <taxon>Bacteria</taxon>
        <taxon>Bacillati</taxon>
        <taxon>Actinomycetota</taxon>
        <taxon>Actinomycetes</taxon>
        <taxon>Micrococcales</taxon>
        <taxon>Microbacteriaceae</taxon>
        <taxon>Salinibacterium</taxon>
    </lineage>
</organism>
<keyword evidence="2 4" id="KW-0378">Hydrolase</keyword>
<evidence type="ECO:0000256" key="2">
    <source>
        <dbReference type="ARBA" id="ARBA00022801"/>
    </source>
</evidence>
<name>A0A2C8Z699_9MICO</name>
<dbReference type="GO" id="GO:0033388">
    <property type="term" value="P:putrescine biosynthetic process from arginine"/>
    <property type="evidence" value="ECO:0007669"/>
    <property type="project" value="TreeGrafter"/>
</dbReference>
<sequence length="274" mass="29281">MTNSGTIVACCQIALQIGDRAGNRAKIHAAVSRAADGGAQVIVLPELANTGYMFSSPQELHALAEPVDGPTIAGWQQLAEQRKVIIVGGFAENGHDGKIYNSAVIVDETGLRATYRKAHLWDGEKLGLFTAGSDSPPVVDTAVGPIGLVICYDLEFPEWVRHVAEAGAALLCAPVNWPLYPRPAGERPSEIVRAQAAASSNRIFVAIADRAGTERDQAWLGGSVIIDPDGYPTTTLRLDEETIIYATLNLPEATDKSISAGNDVHKDRRPDLYT</sequence>
<dbReference type="AlphaFoldDB" id="A0A2C8Z699"/>
<evidence type="ECO:0000256" key="1">
    <source>
        <dbReference type="ARBA" id="ARBA00010613"/>
    </source>
</evidence>
<feature type="domain" description="CN hydrolase" evidence="3">
    <location>
        <begin position="6"/>
        <end position="250"/>
    </location>
</feature>
<protein>
    <submittedName>
        <fullName evidence="4">Predicted amidohydrolase</fullName>
    </submittedName>
</protein>
<evidence type="ECO:0000313" key="5">
    <source>
        <dbReference type="Proteomes" id="UP000219440"/>
    </source>
</evidence>
<dbReference type="GO" id="GO:0050126">
    <property type="term" value="F:N-carbamoylputrescine amidase activity"/>
    <property type="evidence" value="ECO:0007669"/>
    <property type="project" value="TreeGrafter"/>
</dbReference>
<dbReference type="PANTHER" id="PTHR43674:SF2">
    <property type="entry name" value="BETA-UREIDOPROPIONASE"/>
    <property type="match status" value="1"/>
</dbReference>
<keyword evidence="5" id="KW-1185">Reference proteome</keyword>
<dbReference type="Proteomes" id="UP000219440">
    <property type="component" value="Unassembled WGS sequence"/>
</dbReference>
<dbReference type="RefSeq" id="WP_097060082.1">
    <property type="nucleotide sequence ID" value="NZ_BMLC01000001.1"/>
</dbReference>
<dbReference type="Pfam" id="PF00795">
    <property type="entry name" value="CN_hydrolase"/>
    <property type="match status" value="1"/>
</dbReference>
<dbReference type="CDD" id="cd07580">
    <property type="entry name" value="nitrilase_2"/>
    <property type="match status" value="1"/>
</dbReference>
<dbReference type="PANTHER" id="PTHR43674">
    <property type="entry name" value="NITRILASE C965.09-RELATED"/>
    <property type="match status" value="1"/>
</dbReference>
<dbReference type="InterPro" id="IPR050345">
    <property type="entry name" value="Aliph_Amidase/BUP"/>
</dbReference>
<dbReference type="InterPro" id="IPR036526">
    <property type="entry name" value="C-N_Hydrolase_sf"/>
</dbReference>
<evidence type="ECO:0000259" key="3">
    <source>
        <dbReference type="PROSITE" id="PS50263"/>
    </source>
</evidence>
<dbReference type="SUPFAM" id="SSF56317">
    <property type="entry name" value="Carbon-nitrogen hydrolase"/>
    <property type="match status" value="1"/>
</dbReference>
<dbReference type="InterPro" id="IPR003010">
    <property type="entry name" value="C-N_Hydrolase"/>
</dbReference>
<dbReference type="PROSITE" id="PS50263">
    <property type="entry name" value="CN_HYDROLASE"/>
    <property type="match status" value="1"/>
</dbReference>
<dbReference type="OrthoDB" id="9811121at2"/>